<gene>
    <name evidence="2" type="ORF">EX30DRAFT_343765</name>
</gene>
<feature type="compositionally biased region" description="Basic residues" evidence="1">
    <location>
        <begin position="66"/>
        <end position="75"/>
    </location>
</feature>
<organism evidence="2 3">
    <name type="scientific">Ascodesmis nigricans</name>
    <dbReference type="NCBI Taxonomy" id="341454"/>
    <lineage>
        <taxon>Eukaryota</taxon>
        <taxon>Fungi</taxon>
        <taxon>Dikarya</taxon>
        <taxon>Ascomycota</taxon>
        <taxon>Pezizomycotina</taxon>
        <taxon>Pezizomycetes</taxon>
        <taxon>Pezizales</taxon>
        <taxon>Ascodesmidaceae</taxon>
        <taxon>Ascodesmis</taxon>
    </lineage>
</organism>
<feature type="region of interest" description="Disordered" evidence="1">
    <location>
        <begin position="22"/>
        <end position="76"/>
    </location>
</feature>
<evidence type="ECO:0000313" key="2">
    <source>
        <dbReference type="EMBL" id="TGZ77867.1"/>
    </source>
</evidence>
<keyword evidence="3" id="KW-1185">Reference proteome</keyword>
<dbReference type="InParanoid" id="A0A4S2MRS8"/>
<evidence type="ECO:0000256" key="1">
    <source>
        <dbReference type="SAM" id="MobiDB-lite"/>
    </source>
</evidence>
<sequence length="153" mass="17124">MPSLNNPNLPKRLNPRVISHKRKALRSTQRKVLITSRSRAAIPRTEPAGPKPPTTALGITRAHPASAKKVKKQSRNKLFAEQRRRVEAVEEMVRKGEVEMVDASEVPLSKRQQKLAARKAAVEEHNAKVKSARKTEIIEKAKEGGMEVDEIDI</sequence>
<evidence type="ECO:0000313" key="3">
    <source>
        <dbReference type="Proteomes" id="UP000298138"/>
    </source>
</evidence>
<reference evidence="2 3" key="1">
    <citation type="submission" date="2019-04" db="EMBL/GenBank/DDBJ databases">
        <title>Comparative genomics and transcriptomics to analyze fruiting body development in filamentous ascomycetes.</title>
        <authorList>
            <consortium name="DOE Joint Genome Institute"/>
            <person name="Lutkenhaus R."/>
            <person name="Traeger S."/>
            <person name="Breuer J."/>
            <person name="Kuo A."/>
            <person name="Lipzen A."/>
            <person name="Pangilinan J."/>
            <person name="Dilworth D."/>
            <person name="Sandor L."/>
            <person name="Poggeler S."/>
            <person name="Barry K."/>
            <person name="Grigoriev I.V."/>
            <person name="Nowrousian M."/>
        </authorList>
    </citation>
    <scope>NUCLEOTIDE SEQUENCE [LARGE SCALE GENOMIC DNA]</scope>
    <source>
        <strain evidence="2 3">CBS 389.68</strain>
    </source>
</reference>
<dbReference type="AlphaFoldDB" id="A0A4S2MRS8"/>
<accession>A0A4S2MRS8</accession>
<name>A0A4S2MRS8_9PEZI</name>
<dbReference type="Proteomes" id="UP000298138">
    <property type="component" value="Unassembled WGS sequence"/>
</dbReference>
<proteinExistence type="predicted"/>
<dbReference type="EMBL" id="ML220148">
    <property type="protein sequence ID" value="TGZ77867.1"/>
    <property type="molecule type" value="Genomic_DNA"/>
</dbReference>
<protein>
    <submittedName>
        <fullName evidence="2">Uncharacterized protein</fullName>
    </submittedName>
</protein>